<proteinExistence type="predicted"/>
<protein>
    <submittedName>
        <fullName evidence="1">DUF3168 domain-containing protein</fullName>
    </submittedName>
</protein>
<evidence type="ECO:0000313" key="2">
    <source>
        <dbReference type="Proteomes" id="UP000502146"/>
    </source>
</evidence>
<reference evidence="1 2" key="1">
    <citation type="submission" date="2019-06" db="EMBL/GenBank/DDBJ databases">
        <title>DNA tandem repeats contribute to Brevibacterium aurantiacum phages genetic diversity.</title>
        <authorList>
            <person name="de Melo A.G."/>
            <person name="Rousseau G.M."/>
            <person name="Tremblay D.M."/>
            <person name="Labrie S.J."/>
            <person name="Moineau S."/>
        </authorList>
    </citation>
    <scope>NUCLEOTIDE SEQUENCE [LARGE SCALE GENOMIC DNA]</scope>
</reference>
<dbReference type="EMBL" id="MN023176">
    <property type="protein sequence ID" value="QDH85601.1"/>
    <property type="molecule type" value="Genomic_DNA"/>
</dbReference>
<keyword evidence="2" id="KW-1185">Reference proteome</keyword>
<name>A0A7D0GH55_9CAUD</name>
<dbReference type="Proteomes" id="UP000502146">
    <property type="component" value="Segment"/>
</dbReference>
<evidence type="ECO:0000313" key="1">
    <source>
        <dbReference type="EMBL" id="QDH85601.1"/>
    </source>
</evidence>
<gene>
    <name evidence="1" type="ORF">AGM1_0011</name>
</gene>
<sequence length="140" mass="15741">MSSILVLSDAIEEQFPTDTRFDAVKPNEDGQYVEDALPWTVARIQIPNTLTRSMAGTRHAQRVRIAVTIAGMTYTSVRVIADKLDTLLEGARPFAPGWSLSPLRRLNVRDLTEDETITLTNTNRHPVYTIVDWELTATQD</sequence>
<accession>A0A7D0GH55</accession>
<organism evidence="1 2">
    <name type="scientific">Brevibacterium phage AGM1</name>
    <dbReference type="NCBI Taxonomy" id="2591411"/>
    <lineage>
        <taxon>Viruses</taxon>
        <taxon>Duplodnaviria</taxon>
        <taxon>Heunggongvirae</taxon>
        <taxon>Uroviricota</taxon>
        <taxon>Caudoviricetes</taxon>
        <taxon>Agmunavirus</taxon>
        <taxon>Agmunavirus AGM1</taxon>
    </lineage>
</organism>